<dbReference type="EC" id="2.1.1.274" evidence="7"/>
<dbReference type="Gene3D" id="3.40.50.150">
    <property type="entry name" value="Vaccinia Virus protein VP39"/>
    <property type="match status" value="1"/>
</dbReference>
<organism evidence="6 9">
    <name type="scientific">Medicago truncatula</name>
    <name type="common">Barrel medic</name>
    <name type="synonym">Medicago tribuloides</name>
    <dbReference type="NCBI Taxonomy" id="3880"/>
    <lineage>
        <taxon>Eukaryota</taxon>
        <taxon>Viridiplantae</taxon>
        <taxon>Streptophyta</taxon>
        <taxon>Embryophyta</taxon>
        <taxon>Tracheophyta</taxon>
        <taxon>Spermatophyta</taxon>
        <taxon>Magnoliopsida</taxon>
        <taxon>eudicotyledons</taxon>
        <taxon>Gunneridae</taxon>
        <taxon>Pentapetalae</taxon>
        <taxon>rosids</taxon>
        <taxon>fabids</taxon>
        <taxon>Fabales</taxon>
        <taxon>Fabaceae</taxon>
        <taxon>Papilionoideae</taxon>
        <taxon>50 kb inversion clade</taxon>
        <taxon>NPAAA clade</taxon>
        <taxon>Hologalegina</taxon>
        <taxon>IRL clade</taxon>
        <taxon>Trifolieae</taxon>
        <taxon>Medicago</taxon>
    </lineage>
</organism>
<dbReference type="KEGG" id="mtr:11426660"/>
<evidence type="ECO:0000313" key="8">
    <source>
        <dbReference type="EnsemblPlants" id="AES97152"/>
    </source>
</evidence>
<dbReference type="GO" id="GO:0046872">
    <property type="term" value="F:metal ion binding"/>
    <property type="evidence" value="ECO:0007669"/>
    <property type="project" value="UniProtKB-KW"/>
</dbReference>
<dbReference type="EnsemblPlants" id="AES97152">
    <property type="protein sequence ID" value="AES97152"/>
    <property type="gene ID" value="MTR_5g046110"/>
</dbReference>
<reference evidence="8" key="3">
    <citation type="submission" date="2015-04" db="UniProtKB">
        <authorList>
            <consortium name="EnsemblPlants"/>
        </authorList>
    </citation>
    <scope>IDENTIFICATION</scope>
    <source>
        <strain evidence="8">cv. Jemalong A17</strain>
    </source>
</reference>
<dbReference type="InterPro" id="IPR005299">
    <property type="entry name" value="MeTrfase_7"/>
</dbReference>
<dbReference type="OrthoDB" id="1523883at2759"/>
<dbReference type="Gramene" id="rna30828">
    <property type="protein sequence ID" value="RHN55621.1"/>
    <property type="gene ID" value="gene30828"/>
</dbReference>
<dbReference type="GO" id="GO:0032259">
    <property type="term" value="P:methylation"/>
    <property type="evidence" value="ECO:0000318"/>
    <property type="project" value="GO_Central"/>
</dbReference>
<dbReference type="Proteomes" id="UP000265566">
    <property type="component" value="Chromosome 5"/>
</dbReference>
<proteinExistence type="predicted"/>
<dbReference type="InterPro" id="IPR029063">
    <property type="entry name" value="SAM-dependent_MTases_sf"/>
</dbReference>
<dbReference type="EMBL" id="CM001221">
    <property type="protein sequence ID" value="AES97152.1"/>
    <property type="molecule type" value="Genomic_DNA"/>
</dbReference>
<dbReference type="Proteomes" id="UP000002051">
    <property type="component" value="Chromosome 5"/>
</dbReference>
<evidence type="ECO:0000256" key="5">
    <source>
        <dbReference type="SAM" id="MobiDB-lite"/>
    </source>
</evidence>
<dbReference type="OMA" id="SWAIQWL"/>
<evidence type="ECO:0000256" key="1">
    <source>
        <dbReference type="ARBA" id="ARBA00022603"/>
    </source>
</evidence>
<sequence length="421" mass="48420">MPLGMSQISRPPLVGRKPLRKKERQKGMATSWKFALKHDHNFFIKPELESPILTKKTKKKMDVEKVFHMTGGVGKTSYAKNSSLQKKASDKVKHIIIETVEELYIETTPKSIGIADLGCSSGPNTLSIIKDIFQTIQVTSHKIMHHSTEFRVYFNDLPTNDFNSIFKALPEFQKLLNQDRKNGFPSIFMGGYPGSFYGRLFPNSYLHFVHSSHCLHWLSRVPPTIYDEQKRSLNKGCVYICDKSPEVVSQAYYKQFQEDFSLFLRSRSEELVVGGKMVLTFLGRRGPEHVDRGNSFFWEILTRSFTILVSQGEIEQEKLDSYDVHFYAPSREEIEDEVMKAGSLKLERLEMFDIDKKEQGRESYGTDVAKAVRAIQESMVSNHFGEKILDSLFENYAMLVDEEIAKEDINPITFVLVLRKI</sequence>
<name>G7JWX2_MEDTR</name>
<evidence type="ECO:0000313" key="7">
    <source>
        <dbReference type="EMBL" id="RHN55621.1"/>
    </source>
</evidence>
<accession>G7JWX2</accession>
<evidence type="ECO:0000256" key="2">
    <source>
        <dbReference type="ARBA" id="ARBA00022679"/>
    </source>
</evidence>
<keyword evidence="3" id="KW-0479">Metal-binding</keyword>
<dbReference type="ExpressionAtlas" id="G7JWX2">
    <property type="expression patterns" value="differential"/>
</dbReference>
<dbReference type="GO" id="GO:0008757">
    <property type="term" value="F:S-adenosylmethionine-dependent methyltransferase activity"/>
    <property type="evidence" value="ECO:0000318"/>
    <property type="project" value="GO_Central"/>
</dbReference>
<protein>
    <submittedName>
        <fullName evidence="7">Putative salicylate carboxymethyltransferase</fullName>
        <ecNumber evidence="7">2.1.1.274</ecNumber>
    </submittedName>
    <submittedName>
        <fullName evidence="6">Salicylic acid carboxyl methyltransferase</fullName>
    </submittedName>
</protein>
<reference evidence="10" key="4">
    <citation type="journal article" date="2018" name="Nat. Plants">
        <title>Whole-genome landscape of Medicago truncatula symbiotic genes.</title>
        <authorList>
            <person name="Pecrix Y."/>
            <person name="Staton S.E."/>
            <person name="Sallet E."/>
            <person name="Lelandais-Briere C."/>
            <person name="Moreau S."/>
            <person name="Carrere S."/>
            <person name="Blein T."/>
            <person name="Jardinaud M.F."/>
            <person name="Latrasse D."/>
            <person name="Zouine M."/>
            <person name="Zahm M."/>
            <person name="Kreplak J."/>
            <person name="Mayjonade B."/>
            <person name="Satge C."/>
            <person name="Perez M."/>
            <person name="Cauet S."/>
            <person name="Marande W."/>
            <person name="Chantry-Darmon C."/>
            <person name="Lopez-Roques C."/>
            <person name="Bouchez O."/>
            <person name="Berard A."/>
            <person name="Debelle F."/>
            <person name="Munos S."/>
            <person name="Bendahmane A."/>
            <person name="Berges H."/>
            <person name="Niebel A."/>
            <person name="Buitink J."/>
            <person name="Frugier F."/>
            <person name="Benhamed M."/>
            <person name="Crespi M."/>
            <person name="Gouzy J."/>
            <person name="Gamas P."/>
        </authorList>
    </citation>
    <scope>NUCLEOTIDE SEQUENCE [LARGE SCALE GENOMIC DNA]</scope>
    <source>
        <strain evidence="10">cv. Jemalong A17</strain>
    </source>
</reference>
<dbReference type="eggNOG" id="ENOG502QQAF">
    <property type="taxonomic scope" value="Eukaryota"/>
</dbReference>
<dbReference type="PaxDb" id="3880-AES97152"/>
<dbReference type="AlphaFoldDB" id="G7JWX2"/>
<dbReference type="Pfam" id="PF03492">
    <property type="entry name" value="Methyltransf_7"/>
    <property type="match status" value="1"/>
</dbReference>
<feature type="region of interest" description="Disordered" evidence="5">
    <location>
        <begin position="1"/>
        <end position="24"/>
    </location>
</feature>
<dbReference type="STRING" id="3880.G7JWX2"/>
<evidence type="ECO:0000313" key="9">
    <source>
        <dbReference type="Proteomes" id="UP000002051"/>
    </source>
</evidence>
<dbReference type="Gene3D" id="1.10.1200.270">
    <property type="entry name" value="Methyltransferase, alpha-helical capping domain"/>
    <property type="match status" value="1"/>
</dbReference>
<evidence type="ECO:0000313" key="6">
    <source>
        <dbReference type="EMBL" id="AES97152.1"/>
    </source>
</evidence>
<dbReference type="EMBL" id="PSQE01000005">
    <property type="protein sequence ID" value="RHN55621.1"/>
    <property type="molecule type" value="Genomic_DNA"/>
</dbReference>
<dbReference type="InterPro" id="IPR042086">
    <property type="entry name" value="MeTrfase_capping"/>
</dbReference>
<reference evidence="6 9" key="1">
    <citation type="journal article" date="2011" name="Nature">
        <title>The Medicago genome provides insight into the evolution of rhizobial symbioses.</title>
        <authorList>
            <person name="Young N.D."/>
            <person name="Debelle F."/>
            <person name="Oldroyd G.E."/>
            <person name="Geurts R."/>
            <person name="Cannon S.B."/>
            <person name="Udvardi M.K."/>
            <person name="Benedito V.A."/>
            <person name="Mayer K.F."/>
            <person name="Gouzy J."/>
            <person name="Schoof H."/>
            <person name="Van de Peer Y."/>
            <person name="Proost S."/>
            <person name="Cook D.R."/>
            <person name="Meyers B.C."/>
            <person name="Spannagl M."/>
            <person name="Cheung F."/>
            <person name="De Mita S."/>
            <person name="Krishnakumar V."/>
            <person name="Gundlach H."/>
            <person name="Zhou S."/>
            <person name="Mudge J."/>
            <person name="Bharti A.K."/>
            <person name="Murray J.D."/>
            <person name="Naoumkina M.A."/>
            <person name="Rosen B."/>
            <person name="Silverstein K.A."/>
            <person name="Tang H."/>
            <person name="Rombauts S."/>
            <person name="Zhao P.X."/>
            <person name="Zhou P."/>
            <person name="Barbe V."/>
            <person name="Bardou P."/>
            <person name="Bechner M."/>
            <person name="Bellec A."/>
            <person name="Berger A."/>
            <person name="Berges H."/>
            <person name="Bidwell S."/>
            <person name="Bisseling T."/>
            <person name="Choisne N."/>
            <person name="Couloux A."/>
            <person name="Denny R."/>
            <person name="Deshpande S."/>
            <person name="Dai X."/>
            <person name="Doyle J.J."/>
            <person name="Dudez A.M."/>
            <person name="Farmer A.D."/>
            <person name="Fouteau S."/>
            <person name="Franken C."/>
            <person name="Gibelin C."/>
            <person name="Gish J."/>
            <person name="Goldstein S."/>
            <person name="Gonzalez A.J."/>
            <person name="Green P.J."/>
            <person name="Hallab A."/>
            <person name="Hartog M."/>
            <person name="Hua A."/>
            <person name="Humphray S.J."/>
            <person name="Jeong D.H."/>
            <person name="Jing Y."/>
            <person name="Jocker A."/>
            <person name="Kenton S.M."/>
            <person name="Kim D.J."/>
            <person name="Klee K."/>
            <person name="Lai H."/>
            <person name="Lang C."/>
            <person name="Lin S."/>
            <person name="Macmil S.L."/>
            <person name="Magdelenat G."/>
            <person name="Matthews L."/>
            <person name="McCorrison J."/>
            <person name="Monaghan E.L."/>
            <person name="Mun J.H."/>
            <person name="Najar F.Z."/>
            <person name="Nicholson C."/>
            <person name="Noirot C."/>
            <person name="O'Bleness M."/>
            <person name="Paule C.R."/>
            <person name="Poulain J."/>
            <person name="Prion F."/>
            <person name="Qin B."/>
            <person name="Qu C."/>
            <person name="Retzel E.F."/>
            <person name="Riddle C."/>
            <person name="Sallet E."/>
            <person name="Samain S."/>
            <person name="Samson N."/>
            <person name="Sanders I."/>
            <person name="Saurat O."/>
            <person name="Scarpelli C."/>
            <person name="Schiex T."/>
            <person name="Segurens B."/>
            <person name="Severin A.J."/>
            <person name="Sherrier D.J."/>
            <person name="Shi R."/>
            <person name="Sims S."/>
            <person name="Singer S.R."/>
            <person name="Sinharoy S."/>
            <person name="Sterck L."/>
            <person name="Viollet A."/>
            <person name="Wang B.B."/>
            <person name="Wang K."/>
            <person name="Wang M."/>
            <person name="Wang X."/>
            <person name="Warfsmann J."/>
            <person name="Weissenbach J."/>
            <person name="White D.D."/>
            <person name="White J.D."/>
            <person name="Wiley G.B."/>
            <person name="Wincker P."/>
            <person name="Xing Y."/>
            <person name="Yang L."/>
            <person name="Yao Z."/>
            <person name="Ying F."/>
            <person name="Zhai J."/>
            <person name="Zhou L."/>
            <person name="Zuber A."/>
            <person name="Denarie J."/>
            <person name="Dixon R.A."/>
            <person name="May G.D."/>
            <person name="Schwartz D.C."/>
            <person name="Rogers J."/>
            <person name="Quetier F."/>
            <person name="Town C.D."/>
            <person name="Roe B.A."/>
        </authorList>
    </citation>
    <scope>NUCLEOTIDE SEQUENCE [LARGE SCALE GENOMIC DNA]</scope>
    <source>
        <strain evidence="6">A17</strain>
        <strain evidence="8 9">cv. Jemalong A17</strain>
    </source>
</reference>
<evidence type="ECO:0000256" key="3">
    <source>
        <dbReference type="ARBA" id="ARBA00022723"/>
    </source>
</evidence>
<evidence type="ECO:0000313" key="10">
    <source>
        <dbReference type="Proteomes" id="UP000265566"/>
    </source>
</evidence>
<keyword evidence="9" id="KW-1185">Reference proteome</keyword>
<evidence type="ECO:0000256" key="4">
    <source>
        <dbReference type="ARBA" id="ARBA00022842"/>
    </source>
</evidence>
<dbReference type="HOGENOM" id="CLU_019628_2_0_1"/>
<reference evidence="6 9" key="2">
    <citation type="journal article" date="2014" name="BMC Genomics">
        <title>An improved genome release (version Mt4.0) for the model legume Medicago truncatula.</title>
        <authorList>
            <person name="Tang H."/>
            <person name="Krishnakumar V."/>
            <person name="Bidwell S."/>
            <person name="Rosen B."/>
            <person name="Chan A."/>
            <person name="Zhou S."/>
            <person name="Gentzbittel L."/>
            <person name="Childs K.L."/>
            <person name="Yandell M."/>
            <person name="Gundlach H."/>
            <person name="Mayer K.F."/>
            <person name="Schwartz D.C."/>
            <person name="Town C.D."/>
        </authorList>
    </citation>
    <scope>GENOME REANNOTATION</scope>
    <source>
        <strain evidence="6">A17</strain>
        <strain evidence="8 9">cv. Jemalong A17</strain>
    </source>
</reference>
<keyword evidence="4" id="KW-0460">Magnesium</keyword>
<keyword evidence="1 6" id="KW-0489">Methyltransferase</keyword>
<dbReference type="PANTHER" id="PTHR31009">
    <property type="entry name" value="S-ADENOSYL-L-METHIONINE:CARBOXYL METHYLTRANSFERASE FAMILY PROTEIN"/>
    <property type="match status" value="1"/>
</dbReference>
<keyword evidence="2 7" id="KW-0808">Transferase</keyword>
<gene>
    <name evidence="8" type="primary">11426660</name>
    <name evidence="6" type="ordered locus">MTR_5g046110</name>
    <name evidence="7" type="ORF">MtrunA17_Chr5g0419851</name>
</gene>
<dbReference type="SUPFAM" id="SSF53335">
    <property type="entry name" value="S-adenosyl-L-methionine-dependent methyltransferases"/>
    <property type="match status" value="1"/>
</dbReference>
<reference evidence="7" key="5">
    <citation type="journal article" date="2018" name="Nat. Plants">
        <title>Whole-genome landscape of Medicago truncatula symbiotic genes.</title>
        <authorList>
            <person name="Pecrix Y."/>
            <person name="Gamas P."/>
            <person name="Carrere S."/>
        </authorList>
    </citation>
    <scope>NUCLEOTIDE SEQUENCE</scope>
    <source>
        <tissue evidence="7">Leaves</tissue>
    </source>
</reference>